<dbReference type="InterPro" id="IPR002885">
    <property type="entry name" value="PPR_rpt"/>
</dbReference>
<feature type="repeat" description="PPR" evidence="3">
    <location>
        <begin position="525"/>
        <end position="559"/>
    </location>
</feature>
<dbReference type="Gramene" id="RZC50743">
    <property type="protein sequence ID" value="RZC50743"/>
    <property type="gene ID" value="C5167_019170"/>
</dbReference>
<evidence type="ECO:0000256" key="4">
    <source>
        <dbReference type="SAM" id="MobiDB-lite"/>
    </source>
</evidence>
<keyword evidence="6" id="KW-1185">Reference proteome</keyword>
<sequence>MVCDKCEKKLSKVIVPDKWKEGASNTTEGGGRKINENKLLSKKNRDCDLVMNMSESAERWTPYGMTKCMICKQQTHQEAKYCHTCAYSKGVCAMCGKQVLDTKLYKQKLFLSPFFHQSQLALVLIKTLLKPLRKFKKMLKKSSEDGHQTGNLNEENKNGPPPPPLAEEIFKSGSYKQGDSTFYSLLMGYADSKDFVNLEIVLDRMKRERRVITEKVFIYIFKACRNAHFPDKAVYLFDRMAEFQCRQSVRSFNSVLNVLIQEGRFDQALSFYSYVVGKGIPPNGLTFNLIIKTRCRMGLIDRAIETFRDMSCIPDLYTYSTLIDGLCKENRIEEAITLLDEMQSEGCFPNEVTYNALINGLCKKGDIARASKLVENMFLKGCIPNEVTYNTLIHGLCLKGKLEKAVWLLDRMVADKCVPNHVTYGTIVNGLVEQGKVADAVLLLDSIEDRGHRPNEYIYSSVASGLFKEGNSEGAVRLWQKMIEKGFQPNTVLYSVLIDGLCRQGKPDEAENILPEMANHGCIANAFTYSSLMRGFFEAGNCGKALQIWKQMEHNGCSPNEVCFSVLIHGLCKDGKLKEGLMVWKHMLGRGCKPDVVAYSSIIHGMCEAGFVDGGLRLLNEMLCLDSNSQPDIITYNILFHGLCKQNKISRAVDLLNSMLTQGCDPDLVTCNIFLKSLAEKLNPPQDGREFLDELVVRLSKRQRVLGAAKIVEIMLQKFLPPKASTWERIVEDLCKHKKVQAAIDRCWHEVSR</sequence>
<dbReference type="PANTHER" id="PTHR47447:SF22">
    <property type="entry name" value="TETRATRICOPEPTIDE-LIKE HELICAL DOMAIN SUPERFAMILY"/>
    <property type="match status" value="1"/>
</dbReference>
<dbReference type="InterPro" id="IPR019367">
    <property type="entry name" value="PDZ-binding_CRIPT"/>
</dbReference>
<dbReference type="InterPro" id="IPR011990">
    <property type="entry name" value="TPR-like_helical_dom_sf"/>
</dbReference>
<evidence type="ECO:0000313" key="6">
    <source>
        <dbReference type="Proteomes" id="UP000316621"/>
    </source>
</evidence>
<feature type="region of interest" description="Disordered" evidence="4">
    <location>
        <begin position="140"/>
        <end position="167"/>
    </location>
</feature>
<dbReference type="AlphaFoldDB" id="A0A4Y7IPE2"/>
<organism evidence="5 6">
    <name type="scientific">Papaver somniferum</name>
    <name type="common">Opium poppy</name>
    <dbReference type="NCBI Taxonomy" id="3469"/>
    <lineage>
        <taxon>Eukaryota</taxon>
        <taxon>Viridiplantae</taxon>
        <taxon>Streptophyta</taxon>
        <taxon>Embryophyta</taxon>
        <taxon>Tracheophyta</taxon>
        <taxon>Spermatophyta</taxon>
        <taxon>Magnoliopsida</taxon>
        <taxon>Ranunculales</taxon>
        <taxon>Papaveraceae</taxon>
        <taxon>Papaveroideae</taxon>
        <taxon>Papaver</taxon>
    </lineage>
</organism>
<dbReference type="Gene3D" id="1.25.40.10">
    <property type="entry name" value="Tetratricopeptide repeat domain"/>
    <property type="match status" value="5"/>
</dbReference>
<feature type="repeat" description="PPR" evidence="3">
    <location>
        <begin position="385"/>
        <end position="419"/>
    </location>
</feature>
<feature type="repeat" description="PPR" evidence="3">
    <location>
        <begin position="248"/>
        <end position="282"/>
    </location>
</feature>
<evidence type="ECO:0000256" key="2">
    <source>
        <dbReference type="ARBA" id="ARBA00022737"/>
    </source>
</evidence>
<dbReference type="Pfam" id="PF10235">
    <property type="entry name" value="Cript"/>
    <property type="match status" value="1"/>
</dbReference>
<proteinExistence type="inferred from homology"/>
<evidence type="ECO:0000256" key="1">
    <source>
        <dbReference type="ARBA" id="ARBA00007626"/>
    </source>
</evidence>
<dbReference type="OMA" id="YQLFREM"/>
<dbReference type="SUPFAM" id="SSF81901">
    <property type="entry name" value="HCP-like"/>
    <property type="match status" value="1"/>
</dbReference>
<dbReference type="NCBIfam" id="TIGR00756">
    <property type="entry name" value="PPR"/>
    <property type="match status" value="11"/>
</dbReference>
<feature type="repeat" description="PPR" evidence="3">
    <location>
        <begin position="595"/>
        <end position="629"/>
    </location>
</feature>
<keyword evidence="2" id="KW-0677">Repeat</keyword>
<dbReference type="GO" id="GO:0009793">
    <property type="term" value="P:embryo development ending in seed dormancy"/>
    <property type="evidence" value="ECO:0007669"/>
    <property type="project" value="EnsemblPlants"/>
</dbReference>
<dbReference type="STRING" id="3469.A0A4Y7IPE2"/>
<dbReference type="GO" id="GO:0005739">
    <property type="term" value="C:mitochondrion"/>
    <property type="evidence" value="ECO:0007669"/>
    <property type="project" value="EnsemblPlants"/>
</dbReference>
<reference evidence="5 6" key="1">
    <citation type="journal article" date="2018" name="Science">
        <title>The opium poppy genome and morphinan production.</title>
        <authorList>
            <person name="Guo L."/>
            <person name="Winzer T."/>
            <person name="Yang X."/>
            <person name="Li Y."/>
            <person name="Ning Z."/>
            <person name="He Z."/>
            <person name="Teodor R."/>
            <person name="Lu Y."/>
            <person name="Bowser T.A."/>
            <person name="Graham I.A."/>
            <person name="Ye K."/>
        </authorList>
    </citation>
    <scope>NUCLEOTIDE SEQUENCE [LARGE SCALE GENOMIC DNA]</scope>
    <source>
        <strain evidence="6">cv. HN1</strain>
        <tissue evidence="5">Leaves</tissue>
    </source>
</reference>
<comment type="similarity">
    <text evidence="1">Belongs to the PPR family. P subfamily.</text>
</comment>
<dbReference type="GO" id="GO:0003723">
    <property type="term" value="F:RNA binding"/>
    <property type="evidence" value="ECO:0007669"/>
    <property type="project" value="EnsemblPlants"/>
</dbReference>
<name>A0A4Y7IPE2_PAPSO</name>
<feature type="repeat" description="PPR" evidence="3">
    <location>
        <begin position="420"/>
        <end position="454"/>
    </location>
</feature>
<dbReference type="PROSITE" id="PS51375">
    <property type="entry name" value="PPR"/>
    <property type="match status" value="11"/>
</dbReference>
<dbReference type="PANTHER" id="PTHR47447">
    <property type="entry name" value="OS03G0856100 PROTEIN"/>
    <property type="match status" value="1"/>
</dbReference>
<feature type="repeat" description="PPR" evidence="3">
    <location>
        <begin position="455"/>
        <end position="489"/>
    </location>
</feature>
<dbReference type="Pfam" id="PF01535">
    <property type="entry name" value="PPR"/>
    <property type="match status" value="1"/>
</dbReference>
<feature type="repeat" description="PPR" evidence="3">
    <location>
        <begin position="490"/>
        <end position="524"/>
    </location>
</feature>
<dbReference type="EMBL" id="CM010716">
    <property type="protein sequence ID" value="RZC50743.1"/>
    <property type="molecule type" value="Genomic_DNA"/>
</dbReference>
<feature type="repeat" description="PPR" evidence="3">
    <location>
        <begin position="632"/>
        <end position="666"/>
    </location>
</feature>
<gene>
    <name evidence="5" type="ORF">C5167_019170</name>
</gene>
<feature type="repeat" description="PPR" evidence="3">
    <location>
        <begin position="560"/>
        <end position="594"/>
    </location>
</feature>
<feature type="repeat" description="PPR" evidence="3">
    <location>
        <begin position="350"/>
        <end position="384"/>
    </location>
</feature>
<dbReference type="Pfam" id="PF13041">
    <property type="entry name" value="PPR_2"/>
    <property type="match status" value="6"/>
</dbReference>
<dbReference type="Proteomes" id="UP000316621">
    <property type="component" value="Chromosome 2"/>
</dbReference>
<evidence type="ECO:0000313" key="5">
    <source>
        <dbReference type="EMBL" id="RZC50743.1"/>
    </source>
</evidence>
<evidence type="ECO:0000256" key="3">
    <source>
        <dbReference type="PROSITE-ProRule" id="PRU00708"/>
    </source>
</evidence>
<protein>
    <submittedName>
        <fullName evidence="5">Uncharacterized protein</fullName>
    </submittedName>
</protein>
<dbReference type="FunFam" id="1.25.40.10:FF:000294">
    <property type="entry name" value="Pentatricopeptide repeat-containing protein At1g09900"/>
    <property type="match status" value="1"/>
</dbReference>
<feature type="repeat" description="PPR" evidence="3">
    <location>
        <begin position="315"/>
        <end position="349"/>
    </location>
</feature>
<accession>A0A4Y7IPE2</accession>